<dbReference type="PRINTS" id="PR00081">
    <property type="entry name" value="GDHRDH"/>
</dbReference>
<dbReference type="InterPro" id="IPR036291">
    <property type="entry name" value="NAD(P)-bd_dom_sf"/>
</dbReference>
<comment type="similarity">
    <text evidence="1">Belongs to the short-chain dehydrogenases/reductases (SDR) family.</text>
</comment>
<gene>
    <name evidence="3" type="ORF">FA10DRAFT_264845</name>
</gene>
<proteinExistence type="inferred from homology"/>
<protein>
    <submittedName>
        <fullName evidence="3">NAD(P)-binding protein</fullName>
    </submittedName>
</protein>
<dbReference type="EMBL" id="KZ819634">
    <property type="protein sequence ID" value="PWN94303.1"/>
    <property type="molecule type" value="Genomic_DNA"/>
</dbReference>
<dbReference type="GO" id="GO:0016491">
    <property type="term" value="F:oxidoreductase activity"/>
    <property type="evidence" value="ECO:0007669"/>
    <property type="project" value="TreeGrafter"/>
</dbReference>
<feature type="region of interest" description="Disordered" evidence="2">
    <location>
        <begin position="53"/>
        <end position="76"/>
    </location>
</feature>
<evidence type="ECO:0000256" key="2">
    <source>
        <dbReference type="SAM" id="MobiDB-lite"/>
    </source>
</evidence>
<evidence type="ECO:0000313" key="3">
    <source>
        <dbReference type="EMBL" id="PWN94303.1"/>
    </source>
</evidence>
<feature type="region of interest" description="Disordered" evidence="2">
    <location>
        <begin position="236"/>
        <end position="264"/>
    </location>
</feature>
<dbReference type="Pfam" id="PF13561">
    <property type="entry name" value="adh_short_C2"/>
    <property type="match status" value="1"/>
</dbReference>
<dbReference type="PANTHER" id="PTHR43544">
    <property type="entry name" value="SHORT-CHAIN DEHYDROGENASE/REDUCTASE"/>
    <property type="match status" value="1"/>
</dbReference>
<evidence type="ECO:0000256" key="1">
    <source>
        <dbReference type="ARBA" id="ARBA00006484"/>
    </source>
</evidence>
<dbReference type="OrthoDB" id="5296at2759"/>
<dbReference type="RefSeq" id="XP_025381501.1">
    <property type="nucleotide sequence ID" value="XM_025520814.1"/>
</dbReference>
<dbReference type="InterPro" id="IPR051468">
    <property type="entry name" value="Fungal_SecMetab_SDRs"/>
</dbReference>
<name>A0A316Z298_9BASI</name>
<dbReference type="Gene3D" id="3.40.50.720">
    <property type="entry name" value="NAD(P)-binding Rossmann-like Domain"/>
    <property type="match status" value="1"/>
</dbReference>
<evidence type="ECO:0000313" key="4">
    <source>
        <dbReference type="Proteomes" id="UP000245768"/>
    </source>
</evidence>
<organism evidence="3 4">
    <name type="scientific">Acaromyces ingoldii</name>
    <dbReference type="NCBI Taxonomy" id="215250"/>
    <lineage>
        <taxon>Eukaryota</taxon>
        <taxon>Fungi</taxon>
        <taxon>Dikarya</taxon>
        <taxon>Basidiomycota</taxon>
        <taxon>Ustilaginomycotina</taxon>
        <taxon>Exobasidiomycetes</taxon>
        <taxon>Exobasidiales</taxon>
        <taxon>Cryptobasidiaceae</taxon>
        <taxon>Acaromyces</taxon>
    </lineage>
</organism>
<sequence length="299" mass="32116">MSAPSVAVIVGSGRGIGLELSRLYLAQSKLNLVCLSRDAAAARDAILDSGRPAPLQVHSNGSSKSSSSEVASKLDGSRLTTIEADVKSEDSLRKASEQVREQFGKDSLRFLINVAGVLRVEKNISQVNYEELLEQFQINTFAPLFAMKHFSPLIPRSFPSGEEDLSQGLMPDGICVLASLSARVGSISENKRGGWYGYRSSKAAQNQITRVLSHELVLRKAPAVCVGLHPGTVRTDLSEPFTGGPGGKSGGEKEDFETRKARGEFEANESANLLAGVISNLKMDDGGKVWDWQGKEIAP</sequence>
<dbReference type="SUPFAM" id="SSF51735">
    <property type="entry name" value="NAD(P)-binding Rossmann-fold domains"/>
    <property type="match status" value="1"/>
</dbReference>
<dbReference type="GO" id="GO:0005737">
    <property type="term" value="C:cytoplasm"/>
    <property type="evidence" value="ECO:0007669"/>
    <property type="project" value="TreeGrafter"/>
</dbReference>
<dbReference type="InParanoid" id="A0A316Z298"/>
<dbReference type="GeneID" id="37042730"/>
<feature type="compositionally biased region" description="Basic and acidic residues" evidence="2">
    <location>
        <begin position="250"/>
        <end position="264"/>
    </location>
</feature>
<dbReference type="InterPro" id="IPR002347">
    <property type="entry name" value="SDR_fam"/>
</dbReference>
<dbReference type="AlphaFoldDB" id="A0A316Z298"/>
<dbReference type="PANTHER" id="PTHR43544:SF12">
    <property type="entry name" value="NAD(P)-BINDING ROSSMANN-FOLD SUPERFAMILY PROTEIN"/>
    <property type="match status" value="1"/>
</dbReference>
<feature type="compositionally biased region" description="Low complexity" evidence="2">
    <location>
        <begin position="59"/>
        <end position="71"/>
    </location>
</feature>
<accession>A0A316Z298</accession>
<reference evidence="3" key="1">
    <citation type="journal article" date="2018" name="Mol. Biol. Evol.">
        <title>Broad Genomic Sampling Reveals a Smut Pathogenic Ancestry of the Fungal Clade Ustilaginomycotina.</title>
        <authorList>
            <person name="Kijpornyongpan T."/>
            <person name="Mondo S.J."/>
            <person name="Barry K."/>
            <person name="Sandor L."/>
            <person name="Lee J."/>
            <person name="Lipzen A."/>
            <person name="Pangilinan J."/>
            <person name="LaButti K."/>
            <person name="Hainaut M."/>
            <person name="Henrissat B."/>
            <person name="Grigoriev I.V."/>
            <person name="Spatafora J.W."/>
            <person name="Aime M.C."/>
        </authorList>
    </citation>
    <scope>NUCLEOTIDE SEQUENCE [LARGE SCALE GENOMIC DNA]</scope>
    <source>
        <strain evidence="3">MCA 4198</strain>
    </source>
</reference>
<keyword evidence="4" id="KW-1185">Reference proteome</keyword>
<dbReference type="Proteomes" id="UP000245768">
    <property type="component" value="Unassembled WGS sequence"/>
</dbReference>